<dbReference type="Pfam" id="PF02423">
    <property type="entry name" value="OCD_Mu_crystall"/>
    <property type="match status" value="1"/>
</dbReference>
<dbReference type="OrthoDB" id="9785971at2"/>
<accession>A0A845B800</accession>
<organism evidence="1 2">
    <name type="scientific">Teichococcus coralli</name>
    <dbReference type="NCBI Taxonomy" id="2545983"/>
    <lineage>
        <taxon>Bacteria</taxon>
        <taxon>Pseudomonadati</taxon>
        <taxon>Pseudomonadota</taxon>
        <taxon>Alphaproteobacteria</taxon>
        <taxon>Acetobacterales</taxon>
        <taxon>Roseomonadaceae</taxon>
        <taxon>Roseomonas</taxon>
    </lineage>
</organism>
<protein>
    <submittedName>
        <fullName evidence="1">Delta(1)-pyrroline-2-carboxylate reductase family protein</fullName>
    </submittedName>
</protein>
<dbReference type="RefSeq" id="WP_160935965.1">
    <property type="nucleotide sequence ID" value="NZ_SNVJ01000004.1"/>
</dbReference>
<reference evidence="1 2" key="1">
    <citation type="submission" date="2019-03" db="EMBL/GenBank/DDBJ databases">
        <title>Roseomonas sp. a novel Roseomonas species isolated from Sea whip Gorgonian.</title>
        <authorList>
            <person name="Li F."/>
            <person name="Pan X."/>
            <person name="Huang S."/>
            <person name="Li Z."/>
            <person name="Meng B."/>
        </authorList>
    </citation>
    <scope>NUCLEOTIDE SEQUENCE [LARGE SCALE GENOMIC DNA]</scope>
    <source>
        <strain evidence="1 2">M0104</strain>
    </source>
</reference>
<dbReference type="PANTHER" id="PTHR13812:SF19">
    <property type="entry name" value="KETIMINE REDUCTASE MU-CRYSTALLIN"/>
    <property type="match status" value="1"/>
</dbReference>
<sequence length="297" mass="30996">MQIHDATETARLLAYPRLIAALEKVLPAYQRGEINSPERLVVPVGGGTGMLLSMPCSAPDLIAHKLVTIYNGNPSAGLPALQGQVTCLDATNGRALFVLDGPTVTARRTAAISMLGIQRLRATPPRTALLIGVGAQGRAHAEALLQLFPGIRIAVRARRPEAVRAFCAALNATVRPAEAGDAEAAEVVIAATSSKQPVYDRPARPECLVIGVGAYRLDMVEIGAPTITGSQVYVDDPVGAPVEAGDVVAAGTDWAGVRPLATALETRPDFSRPVFLKSVGCAAWDLAACRAAREALG</sequence>
<dbReference type="Gene3D" id="3.30.1780.10">
    <property type="entry name" value="ornithine cyclodeaminase, domain 1"/>
    <property type="match status" value="1"/>
</dbReference>
<dbReference type="Proteomes" id="UP000460715">
    <property type="component" value="Unassembled WGS sequence"/>
</dbReference>
<dbReference type="InterPro" id="IPR023401">
    <property type="entry name" value="ODC_N"/>
</dbReference>
<dbReference type="SUPFAM" id="SSF51735">
    <property type="entry name" value="NAD(P)-binding Rossmann-fold domains"/>
    <property type="match status" value="1"/>
</dbReference>
<dbReference type="EMBL" id="SNVJ01000004">
    <property type="protein sequence ID" value="MXP62835.1"/>
    <property type="molecule type" value="Genomic_DNA"/>
</dbReference>
<evidence type="ECO:0000313" key="2">
    <source>
        <dbReference type="Proteomes" id="UP000460715"/>
    </source>
</evidence>
<dbReference type="PANTHER" id="PTHR13812">
    <property type="entry name" value="KETIMINE REDUCTASE MU-CRYSTALLIN"/>
    <property type="match status" value="1"/>
</dbReference>
<gene>
    <name evidence="1" type="ORF">E0493_05655</name>
</gene>
<dbReference type="NCBIfam" id="NF005603">
    <property type="entry name" value="PRK07340.1"/>
    <property type="match status" value="1"/>
</dbReference>
<dbReference type="InterPro" id="IPR003462">
    <property type="entry name" value="ODC_Mu_crystall"/>
</dbReference>
<dbReference type="AlphaFoldDB" id="A0A845B800"/>
<keyword evidence="2" id="KW-1185">Reference proteome</keyword>
<dbReference type="GO" id="GO:0042562">
    <property type="term" value="F:hormone binding"/>
    <property type="evidence" value="ECO:0007669"/>
    <property type="project" value="TreeGrafter"/>
</dbReference>
<comment type="caution">
    <text evidence="1">The sequence shown here is derived from an EMBL/GenBank/DDBJ whole genome shotgun (WGS) entry which is preliminary data.</text>
</comment>
<name>A0A845B800_9PROT</name>
<dbReference type="Gene3D" id="3.40.50.720">
    <property type="entry name" value="NAD(P)-binding Rossmann-like Domain"/>
    <property type="match status" value="1"/>
</dbReference>
<evidence type="ECO:0000313" key="1">
    <source>
        <dbReference type="EMBL" id="MXP62835.1"/>
    </source>
</evidence>
<dbReference type="GO" id="GO:0005737">
    <property type="term" value="C:cytoplasm"/>
    <property type="evidence" value="ECO:0007669"/>
    <property type="project" value="TreeGrafter"/>
</dbReference>
<dbReference type="InterPro" id="IPR036291">
    <property type="entry name" value="NAD(P)-bd_dom_sf"/>
</dbReference>
<proteinExistence type="predicted"/>
<dbReference type="PIRSF" id="PIRSF001439">
    <property type="entry name" value="CryM"/>
    <property type="match status" value="1"/>
</dbReference>